<sequence length="229" mass="25992">MTNAVIESRVNGYISSSAQIVPRPSSLPSGTSPEMHALSETTEQVRVVPKPSSKAPGVFNHYIRPEDEKEFQRMKAFMRSLMTERLDIKHTWSCQDSRIRDRLIKDVLHRYPVFRKYQDAWPIGLYGRMHFKGLRYKKHRVLKTSRARALEGCSDTLRPVPNWRSSRLQARGVHTDTRREAPAGSGGSLSKCPHARSATVAVSSKVYDDIVSRDARQPELIPPSGFYEG</sequence>
<dbReference type="OrthoDB" id="2752979at2759"/>
<name>A0A1Y2IMH3_TRAC3</name>
<protein>
    <submittedName>
        <fullName evidence="2">Uncharacterized protein</fullName>
    </submittedName>
</protein>
<evidence type="ECO:0000313" key="2">
    <source>
        <dbReference type="EMBL" id="OSD01834.1"/>
    </source>
</evidence>
<dbReference type="Proteomes" id="UP000193067">
    <property type="component" value="Unassembled WGS sequence"/>
</dbReference>
<dbReference type="EMBL" id="KZ084109">
    <property type="protein sequence ID" value="OSD01834.1"/>
    <property type="molecule type" value="Genomic_DNA"/>
</dbReference>
<feature type="region of interest" description="Disordered" evidence="1">
    <location>
        <begin position="165"/>
        <end position="194"/>
    </location>
</feature>
<dbReference type="AlphaFoldDB" id="A0A1Y2IMH3"/>
<accession>A0A1Y2IMH3</accession>
<gene>
    <name evidence="2" type="ORF">PYCCODRAFT_480632</name>
</gene>
<organism evidence="2 3">
    <name type="scientific">Trametes coccinea (strain BRFM310)</name>
    <name type="common">Pycnoporus coccineus</name>
    <dbReference type="NCBI Taxonomy" id="1353009"/>
    <lineage>
        <taxon>Eukaryota</taxon>
        <taxon>Fungi</taxon>
        <taxon>Dikarya</taxon>
        <taxon>Basidiomycota</taxon>
        <taxon>Agaricomycotina</taxon>
        <taxon>Agaricomycetes</taxon>
        <taxon>Polyporales</taxon>
        <taxon>Polyporaceae</taxon>
        <taxon>Trametes</taxon>
    </lineage>
</organism>
<reference evidence="2 3" key="1">
    <citation type="journal article" date="2015" name="Biotechnol. Biofuels">
        <title>Enhanced degradation of softwood versus hardwood by the white-rot fungus Pycnoporus coccineus.</title>
        <authorList>
            <person name="Couturier M."/>
            <person name="Navarro D."/>
            <person name="Chevret D."/>
            <person name="Henrissat B."/>
            <person name="Piumi F."/>
            <person name="Ruiz-Duenas F.J."/>
            <person name="Martinez A.T."/>
            <person name="Grigoriev I.V."/>
            <person name="Riley R."/>
            <person name="Lipzen A."/>
            <person name="Berrin J.G."/>
            <person name="Master E.R."/>
            <person name="Rosso M.N."/>
        </authorList>
    </citation>
    <scope>NUCLEOTIDE SEQUENCE [LARGE SCALE GENOMIC DNA]</scope>
    <source>
        <strain evidence="2 3">BRFM310</strain>
    </source>
</reference>
<keyword evidence="3" id="KW-1185">Reference proteome</keyword>
<evidence type="ECO:0000256" key="1">
    <source>
        <dbReference type="SAM" id="MobiDB-lite"/>
    </source>
</evidence>
<proteinExistence type="predicted"/>
<evidence type="ECO:0000313" key="3">
    <source>
        <dbReference type="Proteomes" id="UP000193067"/>
    </source>
</evidence>